<accession>A0ABS3TWT9</accession>
<evidence type="ECO:0000313" key="3">
    <source>
        <dbReference type="Proteomes" id="UP000669060"/>
    </source>
</evidence>
<feature type="region of interest" description="Disordered" evidence="1">
    <location>
        <begin position="95"/>
        <end position="157"/>
    </location>
</feature>
<gene>
    <name evidence="2" type="ORF">JFY56_23110</name>
</gene>
<dbReference type="EMBL" id="JAELYA010000011">
    <property type="protein sequence ID" value="MBO3278118.1"/>
    <property type="molecule type" value="Genomic_DNA"/>
</dbReference>
<evidence type="ECO:0000313" key="2">
    <source>
        <dbReference type="EMBL" id="MBO3278118.1"/>
    </source>
</evidence>
<comment type="caution">
    <text evidence="2">The sequence shown here is derived from an EMBL/GenBank/DDBJ whole genome shotgun (WGS) entry which is preliminary data.</text>
</comment>
<reference evidence="2 3" key="1">
    <citation type="submission" date="2020-12" db="EMBL/GenBank/DDBJ databases">
        <title>Pseudomonas schmalbachii sp. nov. isolated from millipede gut.</title>
        <authorList>
            <person name="Shelomi M."/>
        </authorList>
    </citation>
    <scope>NUCLEOTIDE SEQUENCE [LARGE SCALE GENOMIC DNA]</scope>
    <source>
        <strain evidence="2 3">Milli4</strain>
    </source>
</reference>
<name>A0ABS3TWT9_9PSED</name>
<feature type="compositionally biased region" description="Basic residues" evidence="1">
    <location>
        <begin position="124"/>
        <end position="137"/>
    </location>
</feature>
<evidence type="ECO:0000256" key="1">
    <source>
        <dbReference type="SAM" id="MobiDB-lite"/>
    </source>
</evidence>
<dbReference type="Proteomes" id="UP000669060">
    <property type="component" value="Unassembled WGS sequence"/>
</dbReference>
<feature type="compositionally biased region" description="Low complexity" evidence="1">
    <location>
        <begin position="113"/>
        <end position="123"/>
    </location>
</feature>
<sequence>MAFSLIPDPLKMCRDALTKIENGVNTLAARKLESGDFALAISGITKVTHGVQYISEKSLETIFKRLDMPSRQEVTALAAAVQRVEDKLDQLLPAPEKAALIPRPARTRRPAPVEEAAAPAKPAAKPKAKKAAAKPKAKAAAPAQEAKKEEVSDVIAP</sequence>
<organism evidence="2 3">
    <name type="scientific">Pseudomonas schmalbachii</name>
    <dbReference type="NCBI Taxonomy" id="2816993"/>
    <lineage>
        <taxon>Bacteria</taxon>
        <taxon>Pseudomonadati</taxon>
        <taxon>Pseudomonadota</taxon>
        <taxon>Gammaproteobacteria</taxon>
        <taxon>Pseudomonadales</taxon>
        <taxon>Pseudomonadaceae</taxon>
        <taxon>Pseudomonas</taxon>
    </lineage>
</organism>
<protein>
    <submittedName>
        <fullName evidence="2">Uncharacterized protein</fullName>
    </submittedName>
</protein>
<proteinExistence type="predicted"/>
<keyword evidence="3" id="KW-1185">Reference proteome</keyword>
<dbReference type="RefSeq" id="WP_208316616.1">
    <property type="nucleotide sequence ID" value="NZ_JAELYA010000011.1"/>
</dbReference>